<sequence>MRGTGVYRGPEIESDHYTVIANLVERQLERKIKKKTKMKQINEKINVYQVKKENVKKRYNLVEQKIGNSAARREEGDLEDLWITFKETLLEAAEEVCVKQKCGQPKKKTRWWSTKVQEAVR</sequence>
<gene>
    <name evidence="2" type="ORF">ILUMI_20251</name>
</gene>
<keyword evidence="3" id="KW-1185">Reference proteome</keyword>
<keyword evidence="1" id="KW-0175">Coiled coil</keyword>
<evidence type="ECO:0000313" key="2">
    <source>
        <dbReference type="EMBL" id="KAF2885922.1"/>
    </source>
</evidence>
<evidence type="ECO:0000256" key="1">
    <source>
        <dbReference type="SAM" id="Coils"/>
    </source>
</evidence>
<reference evidence="2" key="1">
    <citation type="submission" date="2019-08" db="EMBL/GenBank/DDBJ databases">
        <title>The genome of the North American firefly Photinus pyralis.</title>
        <authorList>
            <consortium name="Photinus pyralis genome working group"/>
            <person name="Fallon T.R."/>
            <person name="Sander Lower S.E."/>
            <person name="Weng J.-K."/>
        </authorList>
    </citation>
    <scope>NUCLEOTIDE SEQUENCE</scope>
    <source>
        <strain evidence="2">TRF0915ILg1</strain>
        <tissue evidence="2">Whole body</tissue>
    </source>
</reference>
<protein>
    <submittedName>
        <fullName evidence="2">Uncharacterized protein</fullName>
    </submittedName>
</protein>
<feature type="coiled-coil region" evidence="1">
    <location>
        <begin position="38"/>
        <end position="65"/>
    </location>
</feature>
<evidence type="ECO:0000313" key="3">
    <source>
        <dbReference type="Proteomes" id="UP000801492"/>
    </source>
</evidence>
<comment type="caution">
    <text evidence="2">The sequence shown here is derived from an EMBL/GenBank/DDBJ whole genome shotgun (WGS) entry which is preliminary data.</text>
</comment>
<dbReference type="EMBL" id="VTPC01089168">
    <property type="protein sequence ID" value="KAF2885922.1"/>
    <property type="molecule type" value="Genomic_DNA"/>
</dbReference>
<dbReference type="Proteomes" id="UP000801492">
    <property type="component" value="Unassembled WGS sequence"/>
</dbReference>
<accession>A0A8K0CKZ5</accession>
<proteinExistence type="predicted"/>
<name>A0A8K0CKZ5_IGNLU</name>
<organism evidence="2 3">
    <name type="scientific">Ignelater luminosus</name>
    <name type="common">Cucubano</name>
    <name type="synonym">Pyrophorus luminosus</name>
    <dbReference type="NCBI Taxonomy" id="2038154"/>
    <lineage>
        <taxon>Eukaryota</taxon>
        <taxon>Metazoa</taxon>
        <taxon>Ecdysozoa</taxon>
        <taxon>Arthropoda</taxon>
        <taxon>Hexapoda</taxon>
        <taxon>Insecta</taxon>
        <taxon>Pterygota</taxon>
        <taxon>Neoptera</taxon>
        <taxon>Endopterygota</taxon>
        <taxon>Coleoptera</taxon>
        <taxon>Polyphaga</taxon>
        <taxon>Elateriformia</taxon>
        <taxon>Elateroidea</taxon>
        <taxon>Elateridae</taxon>
        <taxon>Agrypninae</taxon>
        <taxon>Pyrophorini</taxon>
        <taxon>Ignelater</taxon>
    </lineage>
</organism>
<dbReference type="AlphaFoldDB" id="A0A8K0CKZ5"/>